<dbReference type="Gene3D" id="3.30.70.270">
    <property type="match status" value="1"/>
</dbReference>
<reference evidence="6 7" key="1">
    <citation type="submission" date="2016-10" db="EMBL/GenBank/DDBJ databases">
        <authorList>
            <person name="de Groot N.N."/>
        </authorList>
    </citation>
    <scope>NUCLEOTIDE SEQUENCE [LARGE SCALE GENOMIC DNA]</scope>
    <source>
        <strain evidence="6 7">B25</strain>
    </source>
</reference>
<keyword evidence="3" id="KW-0804">Transcription</keyword>
<accession>A0A1H9FXR5</accession>
<evidence type="ECO:0000256" key="2">
    <source>
        <dbReference type="ARBA" id="ARBA00023125"/>
    </source>
</evidence>
<protein>
    <submittedName>
        <fullName evidence="6">AraC family transcriptional regulator</fullName>
    </submittedName>
</protein>
<dbReference type="AlphaFoldDB" id="A0A1H9FXR5"/>
<organism evidence="6 7">
    <name type="scientific">Treponema bryantii</name>
    <dbReference type="NCBI Taxonomy" id="163"/>
    <lineage>
        <taxon>Bacteria</taxon>
        <taxon>Pseudomonadati</taxon>
        <taxon>Spirochaetota</taxon>
        <taxon>Spirochaetia</taxon>
        <taxon>Spirochaetales</taxon>
        <taxon>Treponemataceae</taxon>
        <taxon>Treponema</taxon>
    </lineage>
</organism>
<name>A0A1H9FXR5_9SPIR</name>
<dbReference type="Proteomes" id="UP000182360">
    <property type="component" value="Unassembled WGS sequence"/>
</dbReference>
<dbReference type="InterPro" id="IPR018062">
    <property type="entry name" value="HTH_AraC-typ_CS"/>
</dbReference>
<dbReference type="PANTHER" id="PTHR47504:SF5">
    <property type="entry name" value="RIGHT ORIGIN-BINDING PROTEIN"/>
    <property type="match status" value="1"/>
</dbReference>
<dbReference type="InterPro" id="IPR009057">
    <property type="entry name" value="Homeodomain-like_sf"/>
</dbReference>
<dbReference type="PANTHER" id="PTHR47504">
    <property type="entry name" value="RIGHT ORIGIN-BINDING PROTEIN"/>
    <property type="match status" value="1"/>
</dbReference>
<evidence type="ECO:0000313" key="6">
    <source>
        <dbReference type="EMBL" id="SEQ42682.1"/>
    </source>
</evidence>
<dbReference type="InterPro" id="IPR050959">
    <property type="entry name" value="MarA-like"/>
</dbReference>
<dbReference type="InterPro" id="IPR020449">
    <property type="entry name" value="Tscrpt_reg_AraC-type_HTH"/>
</dbReference>
<dbReference type="PROSITE" id="PS01124">
    <property type="entry name" value="HTH_ARAC_FAMILY_2"/>
    <property type="match status" value="1"/>
</dbReference>
<feature type="domain" description="GGDEF" evidence="5">
    <location>
        <begin position="187"/>
        <end position="300"/>
    </location>
</feature>
<dbReference type="SUPFAM" id="SSF55073">
    <property type="entry name" value="Nucleotide cyclase"/>
    <property type="match status" value="1"/>
</dbReference>
<dbReference type="PROSITE" id="PS00041">
    <property type="entry name" value="HTH_ARAC_FAMILY_1"/>
    <property type="match status" value="1"/>
</dbReference>
<keyword evidence="7" id="KW-1185">Reference proteome</keyword>
<dbReference type="GO" id="GO:0003700">
    <property type="term" value="F:DNA-binding transcription factor activity"/>
    <property type="evidence" value="ECO:0007669"/>
    <property type="project" value="InterPro"/>
</dbReference>
<dbReference type="Gene3D" id="1.10.10.60">
    <property type="entry name" value="Homeodomain-like"/>
    <property type="match status" value="2"/>
</dbReference>
<dbReference type="RefSeq" id="WP_218141045.1">
    <property type="nucleotide sequence ID" value="NZ_FOFU01000004.1"/>
</dbReference>
<sequence>MIDLYCILIITESVARTLSGAVPGDTGVSLANLDLLMRSLVFIEDHLEDTVPVQTEDIADACYASKSALEKVFKYMTHFSIHDYIVRRKMTRAARMMIDKPNLNILDIAIQFGYSSHEAFTRSFSQVWNCNPSEFRKRCENRPHTVELFPRITGFMQLEGEKLMRRTVDISELYDFFKSRKDCWFVCGDIVSLIPINNISRKAGDIAISEALRRMESVCGPEDIVFRIGGDEFALLTNSSEEAYAEELKDKILAMNGAIIPYDEEEIPMSLYAKIIKLENDALRYSEIFPKLMIRAEEKA</sequence>
<evidence type="ECO:0000313" key="7">
    <source>
        <dbReference type="Proteomes" id="UP000182360"/>
    </source>
</evidence>
<evidence type="ECO:0000256" key="1">
    <source>
        <dbReference type="ARBA" id="ARBA00023015"/>
    </source>
</evidence>
<keyword evidence="1" id="KW-0805">Transcription regulation</keyword>
<dbReference type="GO" id="GO:0043565">
    <property type="term" value="F:sequence-specific DNA binding"/>
    <property type="evidence" value="ECO:0007669"/>
    <property type="project" value="InterPro"/>
</dbReference>
<evidence type="ECO:0000259" key="5">
    <source>
        <dbReference type="PROSITE" id="PS50887"/>
    </source>
</evidence>
<dbReference type="SMART" id="SM00342">
    <property type="entry name" value="HTH_ARAC"/>
    <property type="match status" value="1"/>
</dbReference>
<keyword evidence="2" id="KW-0238">DNA-binding</keyword>
<dbReference type="PRINTS" id="PR00032">
    <property type="entry name" value="HTHARAC"/>
</dbReference>
<gene>
    <name evidence="6" type="ORF">SAMN04487977_104205</name>
</gene>
<dbReference type="InterPro" id="IPR000160">
    <property type="entry name" value="GGDEF_dom"/>
</dbReference>
<dbReference type="PROSITE" id="PS50887">
    <property type="entry name" value="GGDEF"/>
    <property type="match status" value="1"/>
</dbReference>
<dbReference type="InterPro" id="IPR018060">
    <property type="entry name" value="HTH_AraC"/>
</dbReference>
<dbReference type="Pfam" id="PF12833">
    <property type="entry name" value="HTH_18"/>
    <property type="match status" value="1"/>
</dbReference>
<proteinExistence type="predicted"/>
<dbReference type="SUPFAM" id="SSF46689">
    <property type="entry name" value="Homeodomain-like"/>
    <property type="match status" value="1"/>
</dbReference>
<dbReference type="InterPro" id="IPR029787">
    <property type="entry name" value="Nucleotide_cyclase"/>
</dbReference>
<dbReference type="InterPro" id="IPR043128">
    <property type="entry name" value="Rev_trsase/Diguanyl_cyclase"/>
</dbReference>
<evidence type="ECO:0000256" key="3">
    <source>
        <dbReference type="ARBA" id="ARBA00023163"/>
    </source>
</evidence>
<dbReference type="EMBL" id="FOFU01000004">
    <property type="protein sequence ID" value="SEQ42682.1"/>
    <property type="molecule type" value="Genomic_DNA"/>
</dbReference>
<evidence type="ECO:0000259" key="4">
    <source>
        <dbReference type="PROSITE" id="PS01124"/>
    </source>
</evidence>
<dbReference type="Pfam" id="PF00990">
    <property type="entry name" value="GGDEF"/>
    <property type="match status" value="1"/>
</dbReference>
<feature type="domain" description="HTH araC/xylS-type" evidence="4">
    <location>
        <begin position="37"/>
        <end position="138"/>
    </location>
</feature>